<protein>
    <recommendedName>
        <fullName evidence="4">Receptor L-domain domain-containing protein</fullName>
    </recommendedName>
</protein>
<keyword evidence="3" id="KW-1185">Reference proteome</keyword>
<evidence type="ECO:0000313" key="2">
    <source>
        <dbReference type="EMBL" id="KAF2437079.1"/>
    </source>
</evidence>
<comment type="caution">
    <text evidence="2">The sequence shown here is derived from an EMBL/GenBank/DDBJ whole genome shotgun (WGS) entry which is preliminary data.</text>
</comment>
<dbReference type="Proteomes" id="UP000800235">
    <property type="component" value="Unassembled WGS sequence"/>
</dbReference>
<evidence type="ECO:0000256" key="1">
    <source>
        <dbReference type="SAM" id="SignalP"/>
    </source>
</evidence>
<organism evidence="2 3">
    <name type="scientific">Tothia fuscella</name>
    <dbReference type="NCBI Taxonomy" id="1048955"/>
    <lineage>
        <taxon>Eukaryota</taxon>
        <taxon>Fungi</taxon>
        <taxon>Dikarya</taxon>
        <taxon>Ascomycota</taxon>
        <taxon>Pezizomycotina</taxon>
        <taxon>Dothideomycetes</taxon>
        <taxon>Pleosporomycetidae</taxon>
        <taxon>Venturiales</taxon>
        <taxon>Cylindrosympodiaceae</taxon>
        <taxon>Tothia</taxon>
    </lineage>
</organism>
<feature type="chain" id="PRO_5040143908" description="Receptor L-domain domain-containing protein" evidence="1">
    <location>
        <begin position="21"/>
        <end position="240"/>
    </location>
</feature>
<evidence type="ECO:0008006" key="4">
    <source>
        <dbReference type="Google" id="ProtNLM"/>
    </source>
</evidence>
<dbReference type="AlphaFoldDB" id="A0A9P4P2H9"/>
<evidence type="ECO:0000313" key="3">
    <source>
        <dbReference type="Proteomes" id="UP000800235"/>
    </source>
</evidence>
<gene>
    <name evidence="2" type="ORF">EJ08DRAFT_644609</name>
</gene>
<keyword evidence="1" id="KW-0732">Signal</keyword>
<dbReference type="OrthoDB" id="536881at2759"/>
<feature type="signal peptide" evidence="1">
    <location>
        <begin position="1"/>
        <end position="20"/>
    </location>
</feature>
<dbReference type="EMBL" id="MU007009">
    <property type="protein sequence ID" value="KAF2437079.1"/>
    <property type="molecule type" value="Genomic_DNA"/>
</dbReference>
<proteinExistence type="predicted"/>
<reference evidence="2" key="1">
    <citation type="journal article" date="2020" name="Stud. Mycol.">
        <title>101 Dothideomycetes genomes: a test case for predicting lifestyles and emergence of pathogens.</title>
        <authorList>
            <person name="Haridas S."/>
            <person name="Albert R."/>
            <person name="Binder M."/>
            <person name="Bloem J."/>
            <person name="Labutti K."/>
            <person name="Salamov A."/>
            <person name="Andreopoulos B."/>
            <person name="Baker S."/>
            <person name="Barry K."/>
            <person name="Bills G."/>
            <person name="Bluhm B."/>
            <person name="Cannon C."/>
            <person name="Castanera R."/>
            <person name="Culley D."/>
            <person name="Daum C."/>
            <person name="Ezra D."/>
            <person name="Gonzalez J."/>
            <person name="Henrissat B."/>
            <person name="Kuo A."/>
            <person name="Liang C."/>
            <person name="Lipzen A."/>
            <person name="Lutzoni F."/>
            <person name="Magnuson J."/>
            <person name="Mondo S."/>
            <person name="Nolan M."/>
            <person name="Ohm R."/>
            <person name="Pangilinan J."/>
            <person name="Park H.-J."/>
            <person name="Ramirez L."/>
            <person name="Alfaro M."/>
            <person name="Sun H."/>
            <person name="Tritt A."/>
            <person name="Yoshinaga Y."/>
            <person name="Zwiers L.-H."/>
            <person name="Turgeon B."/>
            <person name="Goodwin S."/>
            <person name="Spatafora J."/>
            <person name="Crous P."/>
            <person name="Grigoriev I."/>
        </authorList>
    </citation>
    <scope>NUCLEOTIDE SEQUENCE</scope>
    <source>
        <strain evidence="2">CBS 130266</strain>
    </source>
</reference>
<accession>A0A9P4P2H9</accession>
<sequence>MRYRNIRISLLYHLFATVVGRLSSVCGSPSSTLPLSAPSSTSTRGCDGWLGDIVVATTAQGIISVEFEEIQGDLIFINAPHVSGFNASKLKKLGGDLHIAHCSNFTEFLFPELASVGNIIWNNLTSTRRYTLDFTAGITSANSVRVEDTTMGLGGFNLQVAQQLIIQNNPRLGDLRLPLNTIYTELRINGSGFGLLDLSLLTTTGDTILTNWQILNLDKLLYVSGTMQLLNKATGNGGWS</sequence>
<name>A0A9P4P2H9_9PEZI</name>